<sequence length="205" mass="22854">MDYSTLKSVLEGLLFVSGDEGISAKTAAEVVETDVDVVKDVLKDLQKELSKKNRGIRIAEVAGGYRLTTVIEHAPYFEKLAYSPSRSSLSQAALETLAIIAYRQPITRVEIEEIRGVKADRPLHNLVNKDLIEEKGRAEALGRPILYGTTKAFLDYFGLPSITSLPEPSALDADEELEERTKLLFDRIEGRQLSMEDLDKQLDTE</sequence>
<proteinExistence type="inferred from homology"/>
<feature type="coiled-coil region" evidence="6">
    <location>
        <begin position="28"/>
        <end position="62"/>
    </location>
</feature>
<dbReference type="InterPro" id="IPR036390">
    <property type="entry name" value="WH_DNA-bd_sf"/>
</dbReference>
<dbReference type="InterPro" id="IPR005234">
    <property type="entry name" value="ScpB_csome_segregation"/>
</dbReference>
<keyword evidence="2 5" id="KW-0132">Cell division</keyword>
<keyword evidence="4 5" id="KW-0131">Cell cycle</keyword>
<comment type="subcellular location">
    <subcellularLocation>
        <location evidence="5">Cytoplasm</location>
    </subcellularLocation>
    <text evidence="5">Associated with two foci at the outer edges of the nucleoid region in young cells, and at four foci within both cell halves in older cells.</text>
</comment>
<reference evidence="8" key="1">
    <citation type="journal article" date="2019" name="Int. J. Syst. Evol. Microbiol.">
        <title>The Global Catalogue of Microorganisms (GCM) 10K type strain sequencing project: providing services to taxonomists for standard genome sequencing and annotation.</title>
        <authorList>
            <consortium name="The Broad Institute Genomics Platform"/>
            <consortium name="The Broad Institute Genome Sequencing Center for Infectious Disease"/>
            <person name="Wu L."/>
            <person name="Ma J."/>
        </authorList>
    </citation>
    <scope>NUCLEOTIDE SEQUENCE [LARGE SCALE GENOMIC DNA]</scope>
    <source>
        <strain evidence="8">CCUG 57113</strain>
    </source>
</reference>
<dbReference type="Pfam" id="PF04079">
    <property type="entry name" value="SMC_ScpB"/>
    <property type="match status" value="1"/>
</dbReference>
<name>A0ABW0LTB2_9BACL</name>
<dbReference type="Gene3D" id="1.10.10.10">
    <property type="entry name" value="Winged helix-like DNA-binding domain superfamily/Winged helix DNA-binding domain"/>
    <property type="match status" value="2"/>
</dbReference>
<dbReference type="PANTHER" id="PTHR34298">
    <property type="entry name" value="SEGREGATION AND CONDENSATION PROTEIN B"/>
    <property type="match status" value="1"/>
</dbReference>
<keyword evidence="6" id="KW-0175">Coiled coil</keyword>
<evidence type="ECO:0000256" key="5">
    <source>
        <dbReference type="HAMAP-Rule" id="MF_01804"/>
    </source>
</evidence>
<evidence type="ECO:0000256" key="3">
    <source>
        <dbReference type="ARBA" id="ARBA00022829"/>
    </source>
</evidence>
<dbReference type="InterPro" id="IPR036388">
    <property type="entry name" value="WH-like_DNA-bd_sf"/>
</dbReference>
<dbReference type="EMBL" id="JBHSMH010000005">
    <property type="protein sequence ID" value="MFC5467821.1"/>
    <property type="molecule type" value="Genomic_DNA"/>
</dbReference>
<protein>
    <recommendedName>
        <fullName evidence="5">Segregation and condensation protein B</fullName>
    </recommendedName>
</protein>
<organism evidence="7 8">
    <name type="scientific">Cohnella suwonensis</name>
    <dbReference type="NCBI Taxonomy" id="696072"/>
    <lineage>
        <taxon>Bacteria</taxon>
        <taxon>Bacillati</taxon>
        <taxon>Bacillota</taxon>
        <taxon>Bacilli</taxon>
        <taxon>Bacillales</taxon>
        <taxon>Paenibacillaceae</taxon>
        <taxon>Cohnella</taxon>
    </lineage>
</organism>
<dbReference type="HAMAP" id="MF_01804">
    <property type="entry name" value="ScpB"/>
    <property type="match status" value="1"/>
</dbReference>
<evidence type="ECO:0000256" key="6">
    <source>
        <dbReference type="SAM" id="Coils"/>
    </source>
</evidence>
<evidence type="ECO:0000313" key="7">
    <source>
        <dbReference type="EMBL" id="MFC5467821.1"/>
    </source>
</evidence>
<evidence type="ECO:0000256" key="1">
    <source>
        <dbReference type="ARBA" id="ARBA00022490"/>
    </source>
</evidence>
<comment type="similarity">
    <text evidence="5">Belongs to the ScpB family.</text>
</comment>
<evidence type="ECO:0000256" key="2">
    <source>
        <dbReference type="ARBA" id="ARBA00022618"/>
    </source>
</evidence>
<keyword evidence="1 5" id="KW-0963">Cytoplasm</keyword>
<dbReference type="RefSeq" id="WP_209743264.1">
    <property type="nucleotide sequence ID" value="NZ_JBHSMH010000005.1"/>
</dbReference>
<evidence type="ECO:0000256" key="4">
    <source>
        <dbReference type="ARBA" id="ARBA00023306"/>
    </source>
</evidence>
<comment type="caution">
    <text evidence="7">The sequence shown here is derived from an EMBL/GenBank/DDBJ whole genome shotgun (WGS) entry which is preliminary data.</text>
</comment>
<dbReference type="SUPFAM" id="SSF46785">
    <property type="entry name" value="Winged helix' DNA-binding domain"/>
    <property type="match status" value="2"/>
</dbReference>
<accession>A0ABW0LTB2</accession>
<dbReference type="Proteomes" id="UP001596105">
    <property type="component" value="Unassembled WGS sequence"/>
</dbReference>
<dbReference type="PIRSF" id="PIRSF019345">
    <property type="entry name" value="ScpB"/>
    <property type="match status" value="1"/>
</dbReference>
<keyword evidence="8" id="KW-1185">Reference proteome</keyword>
<evidence type="ECO:0000313" key="8">
    <source>
        <dbReference type="Proteomes" id="UP001596105"/>
    </source>
</evidence>
<dbReference type="NCBIfam" id="TIGR00281">
    <property type="entry name" value="SMC-Scp complex subunit ScpB"/>
    <property type="match status" value="1"/>
</dbReference>
<comment type="function">
    <text evidence="5">Participates in chromosomal partition during cell division. May act via the formation of a condensin-like complex containing Smc and ScpA that pull DNA away from mid-cell into both cell halves.</text>
</comment>
<dbReference type="PANTHER" id="PTHR34298:SF2">
    <property type="entry name" value="SEGREGATION AND CONDENSATION PROTEIN B"/>
    <property type="match status" value="1"/>
</dbReference>
<comment type="subunit">
    <text evidence="5">Homodimer. Homodimerization may be required to stabilize the binding of ScpA to the Smc head domains. Component of a cohesin-like complex composed of ScpA, ScpB and the Smc homodimer, in which ScpA and ScpB bind to the head domain of Smc. The presence of the three proteins is required for the association of the complex with DNA.</text>
</comment>
<gene>
    <name evidence="5 7" type="primary">scpB</name>
    <name evidence="7" type="ORF">ACFPPD_03760</name>
</gene>
<keyword evidence="3 5" id="KW-0159">Chromosome partition</keyword>